<dbReference type="Proteomes" id="UP000006055">
    <property type="component" value="Chromosome"/>
</dbReference>
<gene>
    <name evidence="1" type="ordered locus">Desti_4691</name>
</gene>
<dbReference type="HOGENOM" id="CLU_751701_0_0_7"/>
<proteinExistence type="predicted"/>
<evidence type="ECO:0000313" key="2">
    <source>
        <dbReference type="Proteomes" id="UP000006055"/>
    </source>
</evidence>
<protein>
    <recommendedName>
        <fullName evidence="3">Nucleotidyltransferase family protein</fullName>
    </recommendedName>
</protein>
<evidence type="ECO:0000313" key="1">
    <source>
        <dbReference type="EMBL" id="AFM27312.1"/>
    </source>
</evidence>
<name>I4CCM1_DESTA</name>
<reference evidence="2" key="1">
    <citation type="submission" date="2012-06" db="EMBL/GenBank/DDBJ databases">
        <title>Complete sequence of chromosome of Desulfomonile tiedjei DSM 6799.</title>
        <authorList>
            <person name="Lucas S."/>
            <person name="Copeland A."/>
            <person name="Lapidus A."/>
            <person name="Glavina del Rio T."/>
            <person name="Dalin E."/>
            <person name="Tice H."/>
            <person name="Bruce D."/>
            <person name="Goodwin L."/>
            <person name="Pitluck S."/>
            <person name="Peters L."/>
            <person name="Ovchinnikova G."/>
            <person name="Zeytun A."/>
            <person name="Lu M."/>
            <person name="Kyrpides N."/>
            <person name="Mavromatis K."/>
            <person name="Ivanova N."/>
            <person name="Brettin T."/>
            <person name="Detter J.C."/>
            <person name="Han C."/>
            <person name="Larimer F."/>
            <person name="Land M."/>
            <person name="Hauser L."/>
            <person name="Markowitz V."/>
            <person name="Cheng J.-F."/>
            <person name="Hugenholtz P."/>
            <person name="Woyke T."/>
            <person name="Wu D."/>
            <person name="Spring S."/>
            <person name="Schroeder M."/>
            <person name="Brambilla E."/>
            <person name="Klenk H.-P."/>
            <person name="Eisen J.A."/>
        </authorList>
    </citation>
    <scope>NUCLEOTIDE SEQUENCE [LARGE SCALE GENOMIC DNA]</scope>
    <source>
        <strain evidence="2">ATCC 49306 / DSM 6799 / DCB-1</strain>
    </source>
</reference>
<dbReference type="Pfam" id="PF14907">
    <property type="entry name" value="NTP_transf_5"/>
    <property type="match status" value="1"/>
</dbReference>
<dbReference type="KEGG" id="dti:Desti_4691"/>
<dbReference type="AlphaFoldDB" id="I4CCM1"/>
<dbReference type="STRING" id="706587.Desti_4691"/>
<dbReference type="Gene3D" id="3.30.460.40">
    <property type="match status" value="1"/>
</dbReference>
<accession>I4CCM1</accession>
<dbReference type="InterPro" id="IPR039498">
    <property type="entry name" value="NTP_transf_5"/>
</dbReference>
<organism evidence="1 2">
    <name type="scientific">Desulfomonile tiedjei (strain ATCC 49306 / DSM 6799 / DCB-1)</name>
    <dbReference type="NCBI Taxonomy" id="706587"/>
    <lineage>
        <taxon>Bacteria</taxon>
        <taxon>Pseudomonadati</taxon>
        <taxon>Thermodesulfobacteriota</taxon>
        <taxon>Desulfomonilia</taxon>
        <taxon>Desulfomonilales</taxon>
        <taxon>Desulfomonilaceae</taxon>
        <taxon>Desulfomonile</taxon>
    </lineage>
</organism>
<sequence length="368" mass="43091">MIQNPVDIQEQVRLLCRESVFDRVPSEDWCAHWDERHLRSIRLHGLAPWLYAFLHTRPELGFSEPFLDALRKDYHQSCLENLIHESCMRRIAEACSQQDVPLVLLKGAYLGTFVYKNPAIRPMCDVDVMVLRKDLAVVQEILKTLGYVLMIDVPESFKPHLYPSRPYMRPGIRPEVVDLHSELRLLDYYRLPESDVWAHSYDTEIFGCKIRFLSPELNTINVAIHALSSATRFRDYLDLMLMLERLQTDWNEILSLCENLGVVYPVGIMMQELASAWGAQVPAAVLKSFAAYRPSAMEKRIAQNRFRYVWRIVARILQEPDWASKLHFVKLRLFPSAEYRMAVLRTSDPLEYVKSKWLSFRNLFTNKR</sequence>
<dbReference type="eggNOG" id="ENOG5033CEF">
    <property type="taxonomic scope" value="Bacteria"/>
</dbReference>
<evidence type="ECO:0008006" key="3">
    <source>
        <dbReference type="Google" id="ProtNLM"/>
    </source>
</evidence>
<dbReference type="OrthoDB" id="5366220at2"/>
<keyword evidence="2" id="KW-1185">Reference proteome</keyword>
<dbReference type="RefSeq" id="WP_014812420.1">
    <property type="nucleotide sequence ID" value="NC_018025.1"/>
</dbReference>
<dbReference type="EMBL" id="CP003360">
    <property type="protein sequence ID" value="AFM27312.1"/>
    <property type="molecule type" value="Genomic_DNA"/>
</dbReference>